<dbReference type="VEuPathDB" id="FungiDB:BO80DRAFT_489172"/>
<feature type="compositionally biased region" description="Low complexity" evidence="1">
    <location>
        <begin position="91"/>
        <end position="108"/>
    </location>
</feature>
<dbReference type="Gene3D" id="3.40.50.450">
    <property type="match status" value="1"/>
</dbReference>
<dbReference type="AlphaFoldDB" id="A0A395GHJ7"/>
<dbReference type="SUPFAM" id="SSF102405">
    <property type="entry name" value="MCP/YpsA-like"/>
    <property type="match status" value="1"/>
</dbReference>
<sequence>MSSENPKPAVVCVFCGSVSGTNPRHMEAARALAHEFHQNNIHLVYGGGTAGLMGEIARRLVQLSGPQAVHGIIPRALVKTEPGYDNAQEHPPTSIPTSISTSTSETGIQQARAGKDAERIVPNTSNNTKSNGTGQFTESEYGTTTIVADMHTRKRLMAEKVQEGGPGSGFVALAGGFGTIEEVMEMTTWNQLGIHGAGVVVVNVDGYWDGVLEWVRKAVQEGYIGEENGRILVEVKDVKEVWPRLRGYRVSNGRMRLNWG</sequence>
<evidence type="ECO:0000313" key="3">
    <source>
        <dbReference type="Proteomes" id="UP000249402"/>
    </source>
</evidence>
<dbReference type="PANTHER" id="PTHR31223">
    <property type="entry name" value="LOG FAMILY PROTEIN YJL055W"/>
    <property type="match status" value="1"/>
</dbReference>
<keyword evidence="3" id="KW-1185">Reference proteome</keyword>
<evidence type="ECO:0000256" key="1">
    <source>
        <dbReference type="SAM" id="MobiDB-lite"/>
    </source>
</evidence>
<protein>
    <submittedName>
        <fullName evidence="2">Lysine decarboxylase-like protein</fullName>
    </submittedName>
</protein>
<dbReference type="PANTHER" id="PTHR31223:SF70">
    <property type="entry name" value="LOG FAMILY PROTEIN YJL055W"/>
    <property type="match status" value="1"/>
</dbReference>
<dbReference type="InterPro" id="IPR005269">
    <property type="entry name" value="LOG"/>
</dbReference>
<dbReference type="Pfam" id="PF03641">
    <property type="entry name" value="Lysine_decarbox"/>
    <property type="match status" value="1"/>
</dbReference>
<evidence type="ECO:0000313" key="2">
    <source>
        <dbReference type="EMBL" id="RAK94871.1"/>
    </source>
</evidence>
<dbReference type="GO" id="GO:0009691">
    <property type="term" value="P:cytokinin biosynthetic process"/>
    <property type="evidence" value="ECO:0007669"/>
    <property type="project" value="InterPro"/>
</dbReference>
<dbReference type="InterPro" id="IPR031100">
    <property type="entry name" value="LOG_fam"/>
</dbReference>
<dbReference type="GO" id="GO:0016799">
    <property type="term" value="F:hydrolase activity, hydrolyzing N-glycosyl compounds"/>
    <property type="evidence" value="ECO:0007669"/>
    <property type="project" value="TreeGrafter"/>
</dbReference>
<dbReference type="RefSeq" id="XP_025569199.1">
    <property type="nucleotide sequence ID" value="XM_025723598.1"/>
</dbReference>
<feature type="compositionally biased region" description="Low complexity" evidence="1">
    <location>
        <begin position="123"/>
        <end position="134"/>
    </location>
</feature>
<dbReference type="Proteomes" id="UP000249402">
    <property type="component" value="Unassembled WGS sequence"/>
</dbReference>
<dbReference type="NCBIfam" id="TIGR00730">
    <property type="entry name" value="Rossman fold protein, TIGR00730 family"/>
    <property type="match status" value="1"/>
</dbReference>
<dbReference type="GO" id="GO:0005829">
    <property type="term" value="C:cytosol"/>
    <property type="evidence" value="ECO:0007669"/>
    <property type="project" value="TreeGrafter"/>
</dbReference>
<feature type="region of interest" description="Disordered" evidence="1">
    <location>
        <begin position="85"/>
        <end position="139"/>
    </location>
</feature>
<feature type="non-terminal residue" evidence="2">
    <location>
        <position position="260"/>
    </location>
</feature>
<organism evidence="2 3">
    <name type="scientific">Aspergillus ibericus CBS 121593</name>
    <dbReference type="NCBI Taxonomy" id="1448316"/>
    <lineage>
        <taxon>Eukaryota</taxon>
        <taxon>Fungi</taxon>
        <taxon>Dikarya</taxon>
        <taxon>Ascomycota</taxon>
        <taxon>Pezizomycotina</taxon>
        <taxon>Eurotiomycetes</taxon>
        <taxon>Eurotiomycetidae</taxon>
        <taxon>Eurotiales</taxon>
        <taxon>Aspergillaceae</taxon>
        <taxon>Aspergillus</taxon>
        <taxon>Aspergillus subgen. Circumdati</taxon>
    </lineage>
</organism>
<proteinExistence type="predicted"/>
<dbReference type="GeneID" id="37228463"/>
<dbReference type="FunFam" id="3.40.50.450:FF:000018">
    <property type="entry name" value="Lysine decarboxylase-like protein"/>
    <property type="match status" value="1"/>
</dbReference>
<dbReference type="STRING" id="1448316.A0A395GHJ7"/>
<accession>A0A395GHJ7</accession>
<dbReference type="EMBL" id="KZ824514">
    <property type="protein sequence ID" value="RAK94871.1"/>
    <property type="molecule type" value="Genomic_DNA"/>
</dbReference>
<name>A0A395GHJ7_9EURO</name>
<gene>
    <name evidence="2" type="ORF">BO80DRAFT_489172</name>
</gene>
<reference evidence="2 3" key="1">
    <citation type="submission" date="2018-02" db="EMBL/GenBank/DDBJ databases">
        <title>The genomes of Aspergillus section Nigri reveals drivers in fungal speciation.</title>
        <authorList>
            <consortium name="DOE Joint Genome Institute"/>
            <person name="Vesth T.C."/>
            <person name="Nybo J."/>
            <person name="Theobald S."/>
            <person name="Brandl J."/>
            <person name="Frisvad J.C."/>
            <person name="Nielsen K.F."/>
            <person name="Lyhne E.K."/>
            <person name="Kogle M.E."/>
            <person name="Kuo A."/>
            <person name="Riley R."/>
            <person name="Clum A."/>
            <person name="Nolan M."/>
            <person name="Lipzen A."/>
            <person name="Salamov A."/>
            <person name="Henrissat B."/>
            <person name="Wiebenga A."/>
            <person name="De vries R.P."/>
            <person name="Grigoriev I.V."/>
            <person name="Mortensen U.H."/>
            <person name="Andersen M.R."/>
            <person name="Baker S.E."/>
        </authorList>
    </citation>
    <scope>NUCLEOTIDE SEQUENCE [LARGE SCALE GENOMIC DNA]</scope>
    <source>
        <strain evidence="2 3">CBS 121593</strain>
    </source>
</reference>
<dbReference type="OrthoDB" id="414463at2759"/>